<evidence type="ECO:0000313" key="1">
    <source>
        <dbReference type="EMBL" id="SIT94658.1"/>
    </source>
</evidence>
<dbReference type="Proteomes" id="UP000187181">
    <property type="component" value="Unassembled WGS sequence"/>
</dbReference>
<keyword evidence="2" id="KW-1185">Reference proteome</keyword>
<reference evidence="2" key="1">
    <citation type="submission" date="2017-01" db="EMBL/GenBank/DDBJ databases">
        <authorList>
            <person name="Varghese N."/>
            <person name="Submissions S."/>
        </authorList>
    </citation>
    <scope>NUCLEOTIDE SEQUENCE [LARGE SCALE GENOMIC DNA]</scope>
    <source>
        <strain evidence="2">LP100</strain>
    </source>
</reference>
<dbReference type="EMBL" id="FTPP01000004">
    <property type="protein sequence ID" value="SIT94658.1"/>
    <property type="molecule type" value="Genomic_DNA"/>
</dbReference>
<protein>
    <submittedName>
        <fullName evidence="1">Uncharacterized protein</fullName>
    </submittedName>
</protein>
<evidence type="ECO:0000313" key="2">
    <source>
        <dbReference type="Proteomes" id="UP000187181"/>
    </source>
</evidence>
<organism evidence="1 2">
    <name type="scientific">Pontibacter indicus</name>
    <dbReference type="NCBI Taxonomy" id="1317125"/>
    <lineage>
        <taxon>Bacteria</taxon>
        <taxon>Pseudomonadati</taxon>
        <taxon>Bacteroidota</taxon>
        <taxon>Cytophagia</taxon>
        <taxon>Cytophagales</taxon>
        <taxon>Hymenobacteraceae</taxon>
        <taxon>Pontibacter</taxon>
    </lineage>
</organism>
<name>A0A1R3XS11_9BACT</name>
<sequence length="175" mass="20632">MHPLQDKLRLQTINLPETDDCEYIDEDVYLLKLQNPEFTLFDTVIIKHRPEYFTNRLFFICTNNNLAVENLESFLSFILPVMGYRLEDETELDRLKDLLKRGKEYWKGEFSLNTEDKTTYRTRISIETSDSIKDLIYIDEDEADTIDDIFENSHFVLELGPIKTMHGSAGITFNF</sequence>
<dbReference type="STRING" id="1317125.SAMN05444128_3698"/>
<dbReference type="RefSeq" id="WP_076671911.1">
    <property type="nucleotide sequence ID" value="NZ_FTPP01000004.1"/>
</dbReference>
<proteinExistence type="predicted"/>
<accession>A0A1R3XS11</accession>
<dbReference type="AlphaFoldDB" id="A0A1R3XS11"/>
<gene>
    <name evidence="1" type="ORF">SAMN05444128_3698</name>
</gene>